<protein>
    <submittedName>
        <fullName evidence="3">Alginate export family protein</fullName>
    </submittedName>
</protein>
<dbReference type="Pfam" id="PF13372">
    <property type="entry name" value="Alginate_exp"/>
    <property type="match status" value="1"/>
</dbReference>
<keyword evidence="1" id="KW-0732">Signal</keyword>
<evidence type="ECO:0000256" key="1">
    <source>
        <dbReference type="SAM" id="SignalP"/>
    </source>
</evidence>
<proteinExistence type="predicted"/>
<evidence type="ECO:0000313" key="3">
    <source>
        <dbReference type="EMBL" id="MFC3120883.1"/>
    </source>
</evidence>
<sequence>MNTFSKRVLAACVTTALLGGLQSAQANETVYDALASSKAFGSFDLRYETVEQDNARRDASALTLRSRFGFKTGSFKGFSAHVEAEDNRIVLGQGDYSVPFTGYNGAEYSVIADPEHTELDQAFVQYKGGKSTFKVGRQVITHDGHRHIGHVGWRNDRQTFDGVRYVYADDAFSFDYSYLTQINRIFAEAADFDANNHLIRASYKTSLGTVAGYAYLYDHENQATGATIFDAETYGVRFSGQQKADNVSYLYEAEYATQSNGDFDADYLHLSGGVGFSGVTAKLGYEVLGSDDGQYGFATPLATLHKFNGWADIFLGTGAAGLKDTYVSLGGKLGPGKFLAVYHSYSADVSSETMDDLGSEINLQYSAKIGKNYSAAIKYASYSADDRAVDTDKLWIWFNTKF</sequence>
<feature type="signal peptide" evidence="1">
    <location>
        <begin position="1"/>
        <end position="26"/>
    </location>
</feature>
<organism evidence="3 4">
    <name type="scientific">Agaribacter flavus</name>
    <dbReference type="NCBI Taxonomy" id="1902781"/>
    <lineage>
        <taxon>Bacteria</taxon>
        <taxon>Pseudomonadati</taxon>
        <taxon>Pseudomonadota</taxon>
        <taxon>Gammaproteobacteria</taxon>
        <taxon>Alteromonadales</taxon>
        <taxon>Alteromonadaceae</taxon>
        <taxon>Agaribacter</taxon>
    </lineage>
</organism>
<feature type="domain" description="Alginate export" evidence="2">
    <location>
        <begin position="57"/>
        <end position="266"/>
    </location>
</feature>
<reference evidence="4" key="1">
    <citation type="journal article" date="2019" name="Int. J. Syst. Evol. Microbiol.">
        <title>The Global Catalogue of Microorganisms (GCM) 10K type strain sequencing project: providing services to taxonomists for standard genome sequencing and annotation.</title>
        <authorList>
            <consortium name="The Broad Institute Genomics Platform"/>
            <consortium name="The Broad Institute Genome Sequencing Center for Infectious Disease"/>
            <person name="Wu L."/>
            <person name="Ma J."/>
        </authorList>
    </citation>
    <scope>NUCLEOTIDE SEQUENCE [LARGE SCALE GENOMIC DNA]</scope>
    <source>
        <strain evidence="4">KCTC 52473</strain>
    </source>
</reference>
<feature type="chain" id="PRO_5046516232" evidence="1">
    <location>
        <begin position="27"/>
        <end position="402"/>
    </location>
</feature>
<dbReference type="Proteomes" id="UP001595478">
    <property type="component" value="Unassembled WGS sequence"/>
</dbReference>
<dbReference type="InterPro" id="IPR025388">
    <property type="entry name" value="Alginate_export_dom"/>
</dbReference>
<name>A0ABV7FM95_9ALTE</name>
<evidence type="ECO:0000259" key="2">
    <source>
        <dbReference type="Pfam" id="PF13372"/>
    </source>
</evidence>
<dbReference type="SUPFAM" id="SSF56935">
    <property type="entry name" value="Porins"/>
    <property type="match status" value="1"/>
</dbReference>
<evidence type="ECO:0000313" key="4">
    <source>
        <dbReference type="Proteomes" id="UP001595478"/>
    </source>
</evidence>
<dbReference type="RefSeq" id="WP_376919025.1">
    <property type="nucleotide sequence ID" value="NZ_JBHRSW010000006.1"/>
</dbReference>
<gene>
    <name evidence="3" type="ORF">ACFOHL_04585</name>
</gene>
<accession>A0ABV7FM95</accession>
<comment type="caution">
    <text evidence="3">The sequence shown here is derived from an EMBL/GenBank/DDBJ whole genome shotgun (WGS) entry which is preliminary data.</text>
</comment>
<keyword evidence="4" id="KW-1185">Reference proteome</keyword>
<dbReference type="EMBL" id="JBHRSW010000006">
    <property type="protein sequence ID" value="MFC3120883.1"/>
    <property type="molecule type" value="Genomic_DNA"/>
</dbReference>